<comment type="similarity">
    <text evidence="4">Belongs to the SUA5 family.</text>
</comment>
<proteinExistence type="inferred from homology"/>
<evidence type="ECO:0000256" key="1">
    <source>
        <dbReference type="ARBA" id="ARBA00004173"/>
    </source>
</evidence>
<keyword evidence="12" id="KW-0472">Membrane</keyword>
<dbReference type="GO" id="GO:0003725">
    <property type="term" value="F:double-stranded RNA binding"/>
    <property type="evidence" value="ECO:0007669"/>
    <property type="project" value="InterPro"/>
</dbReference>
<evidence type="ECO:0000256" key="15">
    <source>
        <dbReference type="ARBA" id="ARBA00063146"/>
    </source>
</evidence>
<dbReference type="GO" id="GO:0006450">
    <property type="term" value="P:regulation of translational fidelity"/>
    <property type="evidence" value="ECO:0007669"/>
    <property type="project" value="TreeGrafter"/>
</dbReference>
<dbReference type="GO" id="GO:0005739">
    <property type="term" value="C:mitochondrion"/>
    <property type="evidence" value="ECO:0007669"/>
    <property type="project" value="UniProtKB-SubCell"/>
</dbReference>
<evidence type="ECO:0000256" key="9">
    <source>
        <dbReference type="ARBA" id="ARBA00022679"/>
    </source>
</evidence>
<evidence type="ECO:0000256" key="4">
    <source>
        <dbReference type="ARBA" id="ARBA00007663"/>
    </source>
</evidence>
<accession>A0A7I8VQ82</accession>
<dbReference type="GO" id="GO:0061710">
    <property type="term" value="F:L-threonylcarbamoyladenylate synthase"/>
    <property type="evidence" value="ECO:0007669"/>
    <property type="project" value="UniProtKB-EC"/>
</dbReference>
<keyword evidence="7" id="KW-1003">Cell membrane</keyword>
<evidence type="ECO:0000256" key="13">
    <source>
        <dbReference type="ARBA" id="ARBA00048366"/>
    </source>
</evidence>
<reference evidence="17 18" key="1">
    <citation type="submission" date="2020-08" db="EMBL/GenBank/DDBJ databases">
        <authorList>
            <person name="Hejnol A."/>
        </authorList>
    </citation>
    <scope>NUCLEOTIDE SEQUENCE [LARGE SCALE GENOMIC DNA]</scope>
</reference>
<dbReference type="PANTHER" id="PTHR17490">
    <property type="entry name" value="SUA5"/>
    <property type="match status" value="1"/>
</dbReference>
<evidence type="ECO:0000256" key="12">
    <source>
        <dbReference type="ARBA" id="ARBA00023136"/>
    </source>
</evidence>
<comment type="caution">
    <text evidence="17">The sequence shown here is derived from an EMBL/GenBank/DDBJ whole genome shotgun (WGS) entry which is preliminary data.</text>
</comment>
<gene>
    <name evidence="17" type="ORF">DGYR_LOCUS6144</name>
</gene>
<evidence type="ECO:0000313" key="18">
    <source>
        <dbReference type="Proteomes" id="UP000549394"/>
    </source>
</evidence>
<sequence length="263" mass="29459">MVMLVRSLSDIIIKPGIKQILRQERTIISESVKTRADSMMSLTAKDKLFKLNESSEDKLVELACEDLENNKVVSLPTDTIYGIAALVNSDEAINKLYDIKHRNRVKPIAISCGNIDNVYYYSNVTISESLLSKLLPGPVTVIFERKSTLNRNLNPDTNLVGIRIPNHPFVRKICMKLNCAIALTSANLSDKPSALKIEEFREIWPDLSKIFDGGVIGNTIESRLGSTIVDLSKIGYFQIVREGSAYKETVQILEENGLRNMQN</sequence>
<dbReference type="InterPro" id="IPR006070">
    <property type="entry name" value="Sua5-like_dom"/>
</dbReference>
<comment type="subcellular location">
    <subcellularLocation>
        <location evidence="2">Cell membrane</location>
        <topology evidence="2">Peripheral membrane protein</topology>
    </subcellularLocation>
    <subcellularLocation>
        <location evidence="3">Cytoplasm</location>
    </subcellularLocation>
    <subcellularLocation>
        <location evidence="1">Mitochondrion</location>
    </subcellularLocation>
</comment>
<evidence type="ECO:0000256" key="5">
    <source>
        <dbReference type="ARBA" id="ARBA00012584"/>
    </source>
</evidence>
<dbReference type="Pfam" id="PF01300">
    <property type="entry name" value="Sua5_yciO_yrdC"/>
    <property type="match status" value="1"/>
</dbReference>
<evidence type="ECO:0000259" key="16">
    <source>
        <dbReference type="PROSITE" id="PS51163"/>
    </source>
</evidence>
<keyword evidence="18" id="KW-1185">Reference proteome</keyword>
<dbReference type="GO" id="GO:0000049">
    <property type="term" value="F:tRNA binding"/>
    <property type="evidence" value="ECO:0007669"/>
    <property type="project" value="TreeGrafter"/>
</dbReference>
<keyword evidence="10" id="KW-0809">Transit peptide</keyword>
<evidence type="ECO:0000256" key="10">
    <source>
        <dbReference type="ARBA" id="ARBA00022946"/>
    </source>
</evidence>
<comment type="function">
    <text evidence="14">Cytoplasmic and mitochondrial threonylcarbamoyl-AMP synthase required for the formation of a threonylcarbamoyl group on adenosine at position 37 (t(6)A37) in tRNAs that read codons beginning with adenine. Catalyzes the conversion of L-threonine, HCO(3)(-)/CO(2) and ATP to give threonylcarbamoyl-AMP (TC-AMP) as the acyladenylate intermediate, with the release of diphosphate. Participates in t(6)A37 formation in cytoplasmic and mitochondrial tRNAs. May regulate the activity of some transporters.</text>
</comment>
<evidence type="ECO:0000256" key="8">
    <source>
        <dbReference type="ARBA" id="ARBA00022490"/>
    </source>
</evidence>
<dbReference type="GO" id="GO:0005886">
    <property type="term" value="C:plasma membrane"/>
    <property type="evidence" value="ECO:0007669"/>
    <property type="project" value="UniProtKB-SubCell"/>
</dbReference>
<dbReference type="Gene3D" id="3.90.870.10">
    <property type="entry name" value="DHBP synthase"/>
    <property type="match status" value="1"/>
</dbReference>
<dbReference type="InterPro" id="IPR017945">
    <property type="entry name" value="DHBP_synth_RibB-like_a/b_dom"/>
</dbReference>
<dbReference type="SUPFAM" id="SSF55821">
    <property type="entry name" value="YrdC/RibB"/>
    <property type="match status" value="1"/>
</dbReference>
<name>A0A7I8VQ82_9ANNE</name>
<comment type="subunit">
    <text evidence="15">Interacts with RSC1A1.</text>
</comment>
<evidence type="ECO:0000256" key="2">
    <source>
        <dbReference type="ARBA" id="ARBA00004202"/>
    </source>
</evidence>
<dbReference type="EC" id="2.7.7.87" evidence="5"/>
<evidence type="ECO:0000256" key="6">
    <source>
        <dbReference type="ARBA" id="ARBA00015492"/>
    </source>
</evidence>
<evidence type="ECO:0000256" key="3">
    <source>
        <dbReference type="ARBA" id="ARBA00004496"/>
    </source>
</evidence>
<organism evidence="17 18">
    <name type="scientific">Dimorphilus gyrociliatus</name>
    <dbReference type="NCBI Taxonomy" id="2664684"/>
    <lineage>
        <taxon>Eukaryota</taxon>
        <taxon>Metazoa</taxon>
        <taxon>Spiralia</taxon>
        <taxon>Lophotrochozoa</taxon>
        <taxon>Annelida</taxon>
        <taxon>Polychaeta</taxon>
        <taxon>Polychaeta incertae sedis</taxon>
        <taxon>Dinophilidae</taxon>
        <taxon>Dimorphilus</taxon>
    </lineage>
</organism>
<evidence type="ECO:0000313" key="17">
    <source>
        <dbReference type="EMBL" id="CAD5117634.1"/>
    </source>
</evidence>
<protein>
    <recommendedName>
        <fullName evidence="6">Threonylcarbamoyl-AMP synthase</fullName>
        <ecNumber evidence="5">2.7.7.87</ecNumber>
    </recommendedName>
</protein>
<dbReference type="PANTHER" id="PTHR17490:SF10">
    <property type="entry name" value="THREONYLCARBAMOYL-AMP SYNTHASE"/>
    <property type="match status" value="1"/>
</dbReference>
<feature type="domain" description="YrdC-like" evidence="16">
    <location>
        <begin position="57"/>
        <end position="245"/>
    </location>
</feature>
<dbReference type="EMBL" id="CAJFCJ010000007">
    <property type="protein sequence ID" value="CAD5117634.1"/>
    <property type="molecule type" value="Genomic_DNA"/>
</dbReference>
<dbReference type="AlphaFoldDB" id="A0A7I8VQ82"/>
<comment type="catalytic activity">
    <reaction evidence="13">
        <text>L-threonine + hydrogencarbonate + ATP = L-threonylcarbamoyladenylate + diphosphate + H2O</text>
        <dbReference type="Rhea" id="RHEA:36407"/>
        <dbReference type="ChEBI" id="CHEBI:15377"/>
        <dbReference type="ChEBI" id="CHEBI:17544"/>
        <dbReference type="ChEBI" id="CHEBI:30616"/>
        <dbReference type="ChEBI" id="CHEBI:33019"/>
        <dbReference type="ChEBI" id="CHEBI:57926"/>
        <dbReference type="ChEBI" id="CHEBI:73682"/>
        <dbReference type="EC" id="2.7.7.87"/>
    </reaction>
</comment>
<keyword evidence="9" id="KW-0808">Transferase</keyword>
<dbReference type="PROSITE" id="PS51163">
    <property type="entry name" value="YRDC"/>
    <property type="match status" value="1"/>
</dbReference>
<dbReference type="InterPro" id="IPR050156">
    <property type="entry name" value="TC-AMP_synthase_SUA5"/>
</dbReference>
<evidence type="ECO:0000256" key="14">
    <source>
        <dbReference type="ARBA" id="ARBA00058524"/>
    </source>
</evidence>
<dbReference type="NCBIfam" id="TIGR00057">
    <property type="entry name" value="L-threonylcarbamoyladenylate synthase"/>
    <property type="match status" value="1"/>
</dbReference>
<evidence type="ECO:0000256" key="7">
    <source>
        <dbReference type="ARBA" id="ARBA00022475"/>
    </source>
</evidence>
<keyword evidence="8" id="KW-0963">Cytoplasm</keyword>
<keyword evidence="11" id="KW-0496">Mitochondrion</keyword>
<evidence type="ECO:0000256" key="11">
    <source>
        <dbReference type="ARBA" id="ARBA00023128"/>
    </source>
</evidence>
<dbReference type="OrthoDB" id="3648309at2759"/>
<dbReference type="Proteomes" id="UP000549394">
    <property type="component" value="Unassembled WGS sequence"/>
</dbReference>
<dbReference type="FunFam" id="3.90.870.10:FF:000007">
    <property type="entry name" value="YrdC N6-threonylcarbamoyltransferase domain containing"/>
    <property type="match status" value="1"/>
</dbReference>